<dbReference type="Ensembl" id="ENSCMIT00000013691.1">
    <property type="protein sequence ID" value="ENSCMIP00000013398.1"/>
    <property type="gene ID" value="ENSCMIG00000006731.1"/>
</dbReference>
<keyword evidence="9" id="KW-1185">Reference proteome</keyword>
<evidence type="ECO:0000256" key="5">
    <source>
        <dbReference type="ARBA" id="ARBA00022989"/>
    </source>
</evidence>
<evidence type="ECO:0000256" key="7">
    <source>
        <dbReference type="SAM" id="Phobius"/>
    </source>
</evidence>
<reference evidence="9" key="1">
    <citation type="journal article" date="2006" name="Science">
        <title>Ancient noncoding elements conserved in the human genome.</title>
        <authorList>
            <person name="Venkatesh B."/>
            <person name="Kirkness E.F."/>
            <person name="Loh Y.H."/>
            <person name="Halpern A.L."/>
            <person name="Lee A.P."/>
            <person name="Johnson J."/>
            <person name="Dandona N."/>
            <person name="Viswanathan L.D."/>
            <person name="Tay A."/>
            <person name="Venter J.C."/>
            <person name="Strausberg R.L."/>
            <person name="Brenner S."/>
        </authorList>
    </citation>
    <scope>NUCLEOTIDE SEQUENCE [LARGE SCALE GENOMIC DNA]</scope>
</reference>
<feature type="transmembrane region" description="Helical" evidence="7">
    <location>
        <begin position="245"/>
        <end position="266"/>
    </location>
</feature>
<dbReference type="GO" id="GO:0016020">
    <property type="term" value="C:membrane"/>
    <property type="evidence" value="ECO:0007669"/>
    <property type="project" value="UniProtKB-SubCell"/>
</dbReference>
<keyword evidence="3 7" id="KW-0812">Transmembrane</keyword>
<reference evidence="8" key="5">
    <citation type="submission" date="2025-09" db="UniProtKB">
        <authorList>
            <consortium name="Ensembl"/>
        </authorList>
    </citation>
    <scope>IDENTIFICATION</scope>
</reference>
<dbReference type="InParanoid" id="A0A4W3H953"/>
<evidence type="ECO:0000256" key="2">
    <source>
        <dbReference type="ARBA" id="ARBA00006528"/>
    </source>
</evidence>
<feature type="transmembrane region" description="Helical" evidence="7">
    <location>
        <begin position="28"/>
        <end position="50"/>
    </location>
</feature>
<comment type="similarity">
    <text evidence="2">Belongs to the bile acid:sodium symporter (BASS) (TC 2.A.28) family.</text>
</comment>
<dbReference type="InterPro" id="IPR002657">
    <property type="entry name" value="BilAc:Na_symport/Acr3"/>
</dbReference>
<evidence type="ECO:0000256" key="6">
    <source>
        <dbReference type="ARBA" id="ARBA00023136"/>
    </source>
</evidence>
<dbReference type="PANTHER" id="PTHR10361:SF55">
    <property type="entry name" value="SODIUM-DEPENDENT ORGANIC ANION TRANSPORTER"/>
    <property type="match status" value="1"/>
</dbReference>
<dbReference type="GeneTree" id="ENSGT00950000182808"/>
<proteinExistence type="inferred from homology"/>
<feature type="transmembrane region" description="Helical" evidence="7">
    <location>
        <begin position="183"/>
        <end position="200"/>
    </location>
</feature>
<protein>
    <submittedName>
        <fullName evidence="8">Uncharacterized protein</fullName>
    </submittedName>
</protein>
<dbReference type="InterPro" id="IPR004710">
    <property type="entry name" value="Bilac:Na_transpt"/>
</dbReference>
<name>A0A4W3H953_CALMI</name>
<dbReference type="PANTHER" id="PTHR10361">
    <property type="entry name" value="SODIUM-BILE ACID COTRANSPORTER"/>
    <property type="match status" value="1"/>
</dbReference>
<reference evidence="8" key="4">
    <citation type="submission" date="2025-08" db="UniProtKB">
        <authorList>
            <consortium name="Ensembl"/>
        </authorList>
    </citation>
    <scope>IDENTIFICATION</scope>
</reference>
<evidence type="ECO:0000313" key="8">
    <source>
        <dbReference type="Ensembl" id="ENSCMIP00000013398.1"/>
    </source>
</evidence>
<dbReference type="Proteomes" id="UP000314986">
    <property type="component" value="Unassembled WGS sequence"/>
</dbReference>
<dbReference type="InterPro" id="IPR038770">
    <property type="entry name" value="Na+/solute_symporter_sf"/>
</dbReference>
<dbReference type="OMA" id="IMVAMGC"/>
<evidence type="ECO:0000256" key="3">
    <source>
        <dbReference type="ARBA" id="ARBA00022692"/>
    </source>
</evidence>
<feature type="transmembrane region" description="Helical" evidence="7">
    <location>
        <begin position="212"/>
        <end position="233"/>
    </location>
</feature>
<dbReference type="Gene3D" id="1.20.1530.20">
    <property type="match status" value="1"/>
</dbReference>
<feature type="transmembrane region" description="Helical" evidence="7">
    <location>
        <begin position="91"/>
        <end position="110"/>
    </location>
</feature>
<feature type="transmembrane region" description="Helical" evidence="7">
    <location>
        <begin position="122"/>
        <end position="142"/>
    </location>
</feature>
<keyword evidence="6 7" id="KW-0472">Membrane</keyword>
<accession>A0A4W3H953</accession>
<evidence type="ECO:0000256" key="1">
    <source>
        <dbReference type="ARBA" id="ARBA00004141"/>
    </source>
</evidence>
<reference evidence="9" key="2">
    <citation type="journal article" date="2007" name="PLoS Biol.">
        <title>Survey sequencing and comparative analysis of the elephant shark (Callorhinchus milii) genome.</title>
        <authorList>
            <person name="Venkatesh B."/>
            <person name="Kirkness E.F."/>
            <person name="Loh Y.H."/>
            <person name="Halpern A.L."/>
            <person name="Lee A.P."/>
            <person name="Johnson J."/>
            <person name="Dandona N."/>
            <person name="Viswanathan L.D."/>
            <person name="Tay A."/>
            <person name="Venter J.C."/>
            <person name="Strausberg R.L."/>
            <person name="Brenner S."/>
        </authorList>
    </citation>
    <scope>NUCLEOTIDE SEQUENCE [LARGE SCALE GENOMIC DNA]</scope>
</reference>
<reference evidence="9" key="3">
    <citation type="journal article" date="2014" name="Nature">
        <title>Elephant shark genome provides unique insights into gnathostome evolution.</title>
        <authorList>
            <consortium name="International Elephant Shark Genome Sequencing Consortium"/>
            <person name="Venkatesh B."/>
            <person name="Lee A.P."/>
            <person name="Ravi V."/>
            <person name="Maurya A.K."/>
            <person name="Lian M.M."/>
            <person name="Swann J.B."/>
            <person name="Ohta Y."/>
            <person name="Flajnik M.F."/>
            <person name="Sutoh Y."/>
            <person name="Kasahara M."/>
            <person name="Hoon S."/>
            <person name="Gangu V."/>
            <person name="Roy S.W."/>
            <person name="Irimia M."/>
            <person name="Korzh V."/>
            <person name="Kondrychyn I."/>
            <person name="Lim Z.W."/>
            <person name="Tay B.H."/>
            <person name="Tohari S."/>
            <person name="Kong K.W."/>
            <person name="Ho S."/>
            <person name="Lorente-Galdos B."/>
            <person name="Quilez J."/>
            <person name="Marques-Bonet T."/>
            <person name="Raney B.J."/>
            <person name="Ingham P.W."/>
            <person name="Tay A."/>
            <person name="Hillier L.W."/>
            <person name="Minx P."/>
            <person name="Boehm T."/>
            <person name="Wilson R.K."/>
            <person name="Brenner S."/>
            <person name="Warren W.C."/>
        </authorList>
    </citation>
    <scope>NUCLEOTIDE SEQUENCE [LARGE SCALE GENOMIC DNA]</scope>
</reference>
<evidence type="ECO:0000313" key="9">
    <source>
        <dbReference type="Proteomes" id="UP000314986"/>
    </source>
</evidence>
<dbReference type="Pfam" id="PF01758">
    <property type="entry name" value="SBF"/>
    <property type="match status" value="1"/>
</dbReference>
<dbReference type="GO" id="GO:0008508">
    <property type="term" value="F:bile acid:sodium symporter activity"/>
    <property type="evidence" value="ECO:0007669"/>
    <property type="project" value="TreeGrafter"/>
</dbReference>
<keyword evidence="4" id="KW-0813">Transport</keyword>
<dbReference type="AlphaFoldDB" id="A0A4W3H953"/>
<feature type="transmembrane region" description="Helical" evidence="7">
    <location>
        <begin position="62"/>
        <end position="85"/>
    </location>
</feature>
<keyword evidence="5 7" id="KW-1133">Transmembrane helix</keyword>
<evidence type="ECO:0000256" key="4">
    <source>
        <dbReference type="ARBA" id="ARBA00022847"/>
    </source>
</evidence>
<keyword evidence="4" id="KW-0769">Symport</keyword>
<feature type="transmembrane region" description="Helical" evidence="7">
    <location>
        <begin position="311"/>
        <end position="331"/>
    </location>
</feature>
<sequence>MENLTKISEVSSNSTISSEDFNKNLMKIVSKLFAVALLFIMLSMGCTTDLHKLWAHLKRPKALAVGMACQLGVMPLVAIILGLSFSLNPTSAIAVLVMGSSPGGIVSNLISYWTDGDMDLSIIMTVSSTILVVGLIPLYLYLYCISTNITNISTPESNVSTYPASVMVISTKEGNIRIPFEQIGIGLVTLIIPIAFGILFKRKWPKQAKIFLKMGSAVSAGLLIILTLITSVLHKGQWGTDLSLLVIGIINPFIGYLAGFTVAVILRLSWQRCRTIAIETGTQNGYLCATILLISFEDHLELQRSLAAYPLIYICCQIFYGFLIAAAYQLYQRQNSNHFQISALFTKGKKKMNVSSGENSEKLSQPNQATTEMLEPVLHQRLVDSTEETDFNSQPFISN</sequence>
<organism evidence="8 9">
    <name type="scientific">Callorhinchus milii</name>
    <name type="common">Ghost shark</name>
    <dbReference type="NCBI Taxonomy" id="7868"/>
    <lineage>
        <taxon>Eukaryota</taxon>
        <taxon>Metazoa</taxon>
        <taxon>Chordata</taxon>
        <taxon>Craniata</taxon>
        <taxon>Vertebrata</taxon>
        <taxon>Chondrichthyes</taxon>
        <taxon>Holocephali</taxon>
        <taxon>Chimaeriformes</taxon>
        <taxon>Callorhinchidae</taxon>
        <taxon>Callorhinchus</taxon>
    </lineage>
</organism>
<comment type="subcellular location">
    <subcellularLocation>
        <location evidence="1">Membrane</location>
        <topology evidence="1">Multi-pass membrane protein</topology>
    </subcellularLocation>
</comment>
<gene>
    <name evidence="8" type="primary">LOC103180865</name>
</gene>